<organism evidence="1 2">
    <name type="scientific">Chromobacterium sphagni</name>
    <dbReference type="NCBI Taxonomy" id="1903179"/>
    <lineage>
        <taxon>Bacteria</taxon>
        <taxon>Pseudomonadati</taxon>
        <taxon>Pseudomonadota</taxon>
        <taxon>Betaproteobacteria</taxon>
        <taxon>Neisseriales</taxon>
        <taxon>Chromobacteriaceae</taxon>
        <taxon>Chromobacterium</taxon>
    </lineage>
</organism>
<dbReference type="EMBL" id="MKCT01000017">
    <property type="protein sequence ID" value="OHX20521.1"/>
    <property type="molecule type" value="Genomic_DNA"/>
</dbReference>
<sequence>MTLPASGAVSAWQLNVEVGRGGNASGSAGEQVFRDLAEVGGGSYSGLAFFGKSMFKPLAAQLSTYLSETTFTMGIGRPRVFLEVSCTPKYGQPPYSFAWEMLWEDGNHPVFSGEFTDKITFTGDPRGKGSDWRCKVTDGSGQVAYSPNLQIRFYFKKLNIGM</sequence>
<dbReference type="RefSeq" id="WP_071112938.1">
    <property type="nucleotide sequence ID" value="NZ_MKCT01000017.1"/>
</dbReference>
<name>A0ABX3CEK2_9NEIS</name>
<proteinExistence type="predicted"/>
<evidence type="ECO:0000313" key="2">
    <source>
        <dbReference type="Proteomes" id="UP000180280"/>
    </source>
</evidence>
<gene>
    <name evidence="1" type="ORF">BI344_08660</name>
</gene>
<protein>
    <recommendedName>
        <fullName evidence="3">Ig-like domain-containing protein</fullName>
    </recommendedName>
</protein>
<evidence type="ECO:0008006" key="3">
    <source>
        <dbReference type="Google" id="ProtNLM"/>
    </source>
</evidence>
<accession>A0ABX3CEK2</accession>
<comment type="caution">
    <text evidence="1">The sequence shown here is derived from an EMBL/GenBank/DDBJ whole genome shotgun (WGS) entry which is preliminary data.</text>
</comment>
<reference evidence="1 2" key="1">
    <citation type="submission" date="2016-09" db="EMBL/GenBank/DDBJ databases">
        <title>Chromobacterium muskegensis sp. nov., an insecticidal bacterium isolated from Sphagnum bogs.</title>
        <authorList>
            <person name="Sparks M.E."/>
            <person name="Blackburn M.B."/>
            <person name="Gundersen-Rindal D.E."/>
            <person name="Mitchell A."/>
            <person name="Farrar R."/>
            <person name="Kuhar D."/>
        </authorList>
    </citation>
    <scope>NUCLEOTIDE SEQUENCE [LARGE SCALE GENOMIC DNA]</scope>
    <source>
        <strain evidence="1 2">14B-1</strain>
    </source>
</reference>
<dbReference type="Proteomes" id="UP000180280">
    <property type="component" value="Unassembled WGS sequence"/>
</dbReference>
<keyword evidence="2" id="KW-1185">Reference proteome</keyword>
<evidence type="ECO:0000313" key="1">
    <source>
        <dbReference type="EMBL" id="OHX20521.1"/>
    </source>
</evidence>